<feature type="compositionally biased region" description="Polar residues" evidence="6">
    <location>
        <begin position="473"/>
        <end position="500"/>
    </location>
</feature>
<evidence type="ECO:0000256" key="6">
    <source>
        <dbReference type="SAM" id="MobiDB-lite"/>
    </source>
</evidence>
<dbReference type="Gene3D" id="3.60.20.10">
    <property type="entry name" value="Glutamine Phosphoribosylpyrophosphate, subunit 1, domain 1"/>
    <property type="match status" value="1"/>
</dbReference>
<comment type="similarity">
    <text evidence="5">Belongs to the peptidase T1A family.</text>
</comment>
<proteinExistence type="inferred from homology"/>
<evidence type="ECO:0000256" key="5">
    <source>
        <dbReference type="PROSITE-ProRule" id="PRU00808"/>
    </source>
</evidence>
<name>A0ABP0SNU7_9DINO</name>
<dbReference type="InterPro" id="IPR029055">
    <property type="entry name" value="Ntn_hydrolases_N"/>
</dbReference>
<dbReference type="InterPro" id="IPR050115">
    <property type="entry name" value="Proteasome_alpha"/>
</dbReference>
<feature type="domain" description="Proteasome alpha-type subunits" evidence="7">
    <location>
        <begin position="5"/>
        <end position="27"/>
    </location>
</feature>
<organism evidence="8 9">
    <name type="scientific">Durusdinium trenchii</name>
    <dbReference type="NCBI Taxonomy" id="1381693"/>
    <lineage>
        <taxon>Eukaryota</taxon>
        <taxon>Sar</taxon>
        <taxon>Alveolata</taxon>
        <taxon>Dinophyceae</taxon>
        <taxon>Suessiales</taxon>
        <taxon>Symbiodiniaceae</taxon>
        <taxon>Durusdinium</taxon>
    </lineage>
</organism>
<keyword evidence="2" id="KW-0963">Cytoplasm</keyword>
<dbReference type="InterPro" id="IPR023332">
    <property type="entry name" value="Proteasome_alpha-type"/>
</dbReference>
<dbReference type="SUPFAM" id="SSF56235">
    <property type="entry name" value="N-terminal nucleophile aminohydrolases (Ntn hydrolases)"/>
    <property type="match status" value="1"/>
</dbReference>
<evidence type="ECO:0000256" key="1">
    <source>
        <dbReference type="ARBA" id="ARBA00004123"/>
    </source>
</evidence>
<dbReference type="PROSITE" id="PS00854">
    <property type="entry name" value="PROTEASOME_BETA_1"/>
    <property type="match status" value="1"/>
</dbReference>
<dbReference type="InterPro" id="IPR000426">
    <property type="entry name" value="Proteasome_asu_N"/>
</dbReference>
<evidence type="ECO:0000313" key="8">
    <source>
        <dbReference type="EMBL" id="CAK9113943.1"/>
    </source>
</evidence>
<comment type="caution">
    <text evidence="8">The sequence shown here is derived from an EMBL/GenBank/DDBJ whole genome shotgun (WGS) entry which is preliminary data.</text>
</comment>
<dbReference type="InterPro" id="IPR016050">
    <property type="entry name" value="Proteasome_bsu_CS"/>
</dbReference>
<dbReference type="InterPro" id="IPR001353">
    <property type="entry name" value="Proteasome_sua/b"/>
</dbReference>
<evidence type="ECO:0000313" key="9">
    <source>
        <dbReference type="Proteomes" id="UP001642464"/>
    </source>
</evidence>
<keyword evidence="4" id="KW-0539">Nucleus</keyword>
<feature type="compositionally biased region" description="Basic and acidic residues" evidence="6">
    <location>
        <begin position="403"/>
        <end position="415"/>
    </location>
</feature>
<feature type="region of interest" description="Disordered" evidence="6">
    <location>
        <begin position="402"/>
        <end position="500"/>
    </location>
</feature>
<dbReference type="PROSITE" id="PS51475">
    <property type="entry name" value="PROTEASOME_ALPHA_2"/>
    <property type="match status" value="1"/>
</dbReference>
<dbReference type="Pfam" id="PF00227">
    <property type="entry name" value="Proteasome"/>
    <property type="match status" value="1"/>
</dbReference>
<evidence type="ECO:0000256" key="4">
    <source>
        <dbReference type="ARBA" id="ARBA00023242"/>
    </source>
</evidence>
<reference evidence="8 9" key="1">
    <citation type="submission" date="2024-02" db="EMBL/GenBank/DDBJ databases">
        <authorList>
            <person name="Chen Y."/>
            <person name="Shah S."/>
            <person name="Dougan E. K."/>
            <person name="Thang M."/>
            <person name="Chan C."/>
        </authorList>
    </citation>
    <scope>NUCLEOTIDE SEQUENCE [LARGE SCALE GENOMIC DNA]</scope>
</reference>
<evidence type="ECO:0000256" key="3">
    <source>
        <dbReference type="ARBA" id="ARBA00022942"/>
    </source>
</evidence>
<sequence>MARRYDSRTTTFSPEGRLYQVEYAMEAINLAGSTVGVLAEDGVILAGEKKTTSKLLDQAKQHEKLFQLDDTMFCAVAGITSDANILINRLRLTAQQHAYSFSECMPVEQLVTSICDYKQGYTQFGGLRPFGVSFLVAGYDTHHGFQLYHTDPSGNFSGWKSYAIGVNNNTAMQIMRQDWKPGMKLQEALELTAKVLVKTMDTASPTAERLEFGIVYKTPEGQVKLRMLKDAEINKLMADATPKEGEEVTFIQKRLLLQKRRRSRAERQVRVMPVILSSGHGGQSEEEDITGPTMSAVISGEPLHPALSQSEEAAEENVRPLTQAILNSVLVRSVEEVEAVEDKQAEESFMGPSDSLVDLVDSNLTDSINPEGVEQMSSFPAEMSIGSFEGSVDVDMLASVGAPREETPRFPKEPEEPPEALESELRSGPLRRSTSAAPALGLKRDANDGEPQEQPSKPQKKKAGTMHGWFSSLWRSTKVQDAPASSQSLKGTESSVVPSK</sequence>
<gene>
    <name evidence="8" type="ORF">SCF082_LOCUS52792</name>
</gene>
<dbReference type="NCBIfam" id="NF003075">
    <property type="entry name" value="PRK03996.1"/>
    <property type="match status" value="1"/>
</dbReference>
<keyword evidence="9" id="KW-1185">Reference proteome</keyword>
<evidence type="ECO:0000256" key="2">
    <source>
        <dbReference type="ARBA" id="ARBA00022490"/>
    </source>
</evidence>
<keyword evidence="3 5" id="KW-0647">Proteasome</keyword>
<dbReference type="Proteomes" id="UP001642464">
    <property type="component" value="Unassembled WGS sequence"/>
</dbReference>
<dbReference type="PROSITE" id="PS00388">
    <property type="entry name" value="PROTEASOME_ALPHA_1"/>
    <property type="match status" value="1"/>
</dbReference>
<accession>A0ABP0SNU7</accession>
<dbReference type="CDD" id="cd03752">
    <property type="entry name" value="proteasome_alpha_type_4"/>
    <property type="match status" value="1"/>
</dbReference>
<protein>
    <submittedName>
        <fullName evidence="8">Proteasome subunit alpha type-4-A (20S proteasome alpha subunit C-1) (Proteasome 27 kDa subunit) (Proteasome component 9) (Proteasome subunit alpha type-3)</fullName>
    </submittedName>
</protein>
<dbReference type="GO" id="GO:0000502">
    <property type="term" value="C:proteasome complex"/>
    <property type="evidence" value="ECO:0007669"/>
    <property type="project" value="UniProtKB-KW"/>
</dbReference>
<dbReference type="SMART" id="SM00948">
    <property type="entry name" value="Proteasome_A_N"/>
    <property type="match status" value="1"/>
</dbReference>
<evidence type="ECO:0000259" key="7">
    <source>
        <dbReference type="PROSITE" id="PS00388"/>
    </source>
</evidence>
<comment type="subcellular location">
    <subcellularLocation>
        <location evidence="1">Nucleus</location>
    </subcellularLocation>
</comment>
<dbReference type="EMBL" id="CAXAMM010044262">
    <property type="protein sequence ID" value="CAK9113943.1"/>
    <property type="molecule type" value="Genomic_DNA"/>
</dbReference>
<dbReference type="Pfam" id="PF10584">
    <property type="entry name" value="Proteasome_A_N"/>
    <property type="match status" value="1"/>
</dbReference>
<dbReference type="PANTHER" id="PTHR11599">
    <property type="entry name" value="PROTEASOME SUBUNIT ALPHA/BETA"/>
    <property type="match status" value="1"/>
</dbReference>